<protein>
    <submittedName>
        <fullName evidence="1">Uncharacterized protein</fullName>
    </submittedName>
</protein>
<name>A0A6A6J5B1_9PLEO</name>
<accession>A0A6A6J5B1</accession>
<dbReference type="AlphaFoldDB" id="A0A6A6J5B1"/>
<dbReference type="GeneID" id="54575834"/>
<proteinExistence type="predicted"/>
<keyword evidence="2" id="KW-1185">Reference proteome</keyword>
<evidence type="ECO:0000313" key="2">
    <source>
        <dbReference type="Proteomes" id="UP000800094"/>
    </source>
</evidence>
<dbReference type="RefSeq" id="XP_033692074.1">
    <property type="nucleotide sequence ID" value="XM_033822504.1"/>
</dbReference>
<reference evidence="1" key="1">
    <citation type="journal article" date="2020" name="Stud. Mycol.">
        <title>101 Dothideomycetes genomes: a test case for predicting lifestyles and emergence of pathogens.</title>
        <authorList>
            <person name="Haridas S."/>
            <person name="Albert R."/>
            <person name="Binder M."/>
            <person name="Bloem J."/>
            <person name="Labutti K."/>
            <person name="Salamov A."/>
            <person name="Andreopoulos B."/>
            <person name="Baker S."/>
            <person name="Barry K."/>
            <person name="Bills G."/>
            <person name="Bluhm B."/>
            <person name="Cannon C."/>
            <person name="Castanera R."/>
            <person name="Culley D."/>
            <person name="Daum C."/>
            <person name="Ezra D."/>
            <person name="Gonzalez J."/>
            <person name="Henrissat B."/>
            <person name="Kuo A."/>
            <person name="Liang C."/>
            <person name="Lipzen A."/>
            <person name="Lutzoni F."/>
            <person name="Magnuson J."/>
            <person name="Mondo S."/>
            <person name="Nolan M."/>
            <person name="Ohm R."/>
            <person name="Pangilinan J."/>
            <person name="Park H.-J."/>
            <person name="Ramirez L."/>
            <person name="Alfaro M."/>
            <person name="Sun H."/>
            <person name="Tritt A."/>
            <person name="Yoshinaga Y."/>
            <person name="Zwiers L.-H."/>
            <person name="Turgeon B."/>
            <person name="Goodwin S."/>
            <person name="Spatafora J."/>
            <person name="Crous P."/>
            <person name="Grigoriev I."/>
        </authorList>
    </citation>
    <scope>NUCLEOTIDE SEQUENCE</scope>
    <source>
        <strain evidence="1">CBS 122368</strain>
    </source>
</reference>
<organism evidence="1 2">
    <name type="scientific">Trematosphaeria pertusa</name>
    <dbReference type="NCBI Taxonomy" id="390896"/>
    <lineage>
        <taxon>Eukaryota</taxon>
        <taxon>Fungi</taxon>
        <taxon>Dikarya</taxon>
        <taxon>Ascomycota</taxon>
        <taxon>Pezizomycotina</taxon>
        <taxon>Dothideomycetes</taxon>
        <taxon>Pleosporomycetidae</taxon>
        <taxon>Pleosporales</taxon>
        <taxon>Massarineae</taxon>
        <taxon>Trematosphaeriaceae</taxon>
        <taxon>Trematosphaeria</taxon>
    </lineage>
</organism>
<dbReference type="EMBL" id="ML987189">
    <property type="protein sequence ID" value="KAF2257070.1"/>
    <property type="molecule type" value="Genomic_DNA"/>
</dbReference>
<gene>
    <name evidence="1" type="ORF">BU26DRAFT_35579</name>
</gene>
<sequence length="150" mass="16986">MAICRCEDCLMRVHRPVAFGFVTRQHRLRVCSRVCAGGQVSTTDGVWTRLRGRDGECFRPLEVFRGAGLHEPASTCTGKVRLWTVVSFGNNIPFRTSNKNACSHTGRTSCPRRCTALREVGLFRLIETHHPYYPFTPWLASLRKTTEMVA</sequence>
<dbReference type="Proteomes" id="UP000800094">
    <property type="component" value="Unassembled WGS sequence"/>
</dbReference>
<evidence type="ECO:0000313" key="1">
    <source>
        <dbReference type="EMBL" id="KAF2257070.1"/>
    </source>
</evidence>